<dbReference type="Pfam" id="PF00825">
    <property type="entry name" value="Ribonuclease_P"/>
    <property type="match status" value="1"/>
</dbReference>
<evidence type="ECO:0000256" key="2">
    <source>
        <dbReference type="ARBA" id="ARBA00022694"/>
    </source>
</evidence>
<comment type="similarity">
    <text evidence="7">Belongs to the RnpA family.</text>
</comment>
<proteinExistence type="inferred from homology"/>
<dbReference type="HAMAP" id="MF_00227">
    <property type="entry name" value="RNase_P"/>
    <property type="match status" value="1"/>
</dbReference>
<dbReference type="InterPro" id="IPR014721">
    <property type="entry name" value="Ribsml_uS5_D2-typ_fold_subgr"/>
</dbReference>
<evidence type="ECO:0000256" key="3">
    <source>
        <dbReference type="ARBA" id="ARBA00022722"/>
    </source>
</evidence>
<reference evidence="9" key="1">
    <citation type="submission" date="2022-08" db="EMBL/GenBank/DDBJ databases">
        <title>Catabolic pathway analysis in culturable SAR92 clade bacteria reveals their overlooked roles in DMSP degradation in coastal seas.</title>
        <authorList>
            <person name="He X."/>
            <person name="Zhang X."/>
            <person name="Zhang Y."/>
        </authorList>
    </citation>
    <scope>NUCLEOTIDE SEQUENCE</scope>
    <source>
        <strain evidence="9">H455</strain>
    </source>
</reference>
<keyword evidence="4 7" id="KW-0255">Endonuclease</keyword>
<organism evidence="9 10">
    <name type="scientific">SAR92 clade bacterium H455</name>
    <dbReference type="NCBI Taxonomy" id="2974818"/>
    <lineage>
        <taxon>Bacteria</taxon>
        <taxon>Pseudomonadati</taxon>
        <taxon>Pseudomonadota</taxon>
        <taxon>Gammaproteobacteria</taxon>
        <taxon>Cellvibrionales</taxon>
        <taxon>Porticoccaceae</taxon>
        <taxon>SAR92 clade</taxon>
    </lineage>
</organism>
<dbReference type="GO" id="GO:0004526">
    <property type="term" value="F:ribonuclease P activity"/>
    <property type="evidence" value="ECO:0007669"/>
    <property type="project" value="UniProtKB-EC"/>
</dbReference>
<dbReference type="InterPro" id="IPR020568">
    <property type="entry name" value="Ribosomal_Su5_D2-typ_SF"/>
</dbReference>
<evidence type="ECO:0000256" key="7">
    <source>
        <dbReference type="HAMAP-Rule" id="MF_00227"/>
    </source>
</evidence>
<evidence type="ECO:0000256" key="8">
    <source>
        <dbReference type="NCBIfam" id="TIGR00188"/>
    </source>
</evidence>
<dbReference type="EC" id="3.1.26.5" evidence="7 8"/>
<comment type="function">
    <text evidence="1 7">RNaseP catalyzes the removal of the 5'-leader sequence from pre-tRNA to produce the mature 5'-terminus. It can also cleave other RNA substrates such as 4.5S RNA. The protein component plays an auxiliary but essential role in vivo by binding to the 5'-leader sequence and broadening the substrate specificity of the ribozyme.</text>
</comment>
<evidence type="ECO:0000256" key="4">
    <source>
        <dbReference type="ARBA" id="ARBA00022759"/>
    </source>
</evidence>
<keyword evidence="3 7" id="KW-0540">Nuclease</keyword>
<evidence type="ECO:0000256" key="5">
    <source>
        <dbReference type="ARBA" id="ARBA00022801"/>
    </source>
</evidence>
<dbReference type="SUPFAM" id="SSF54211">
    <property type="entry name" value="Ribosomal protein S5 domain 2-like"/>
    <property type="match status" value="1"/>
</dbReference>
<keyword evidence="6 7" id="KW-0694">RNA-binding</keyword>
<keyword evidence="10" id="KW-1185">Reference proteome</keyword>
<dbReference type="NCBIfam" id="TIGR00188">
    <property type="entry name" value="rnpA"/>
    <property type="match status" value="1"/>
</dbReference>
<dbReference type="Proteomes" id="UP001059934">
    <property type="component" value="Chromosome"/>
</dbReference>
<dbReference type="PANTHER" id="PTHR33992:SF1">
    <property type="entry name" value="RIBONUCLEASE P PROTEIN COMPONENT"/>
    <property type="match status" value="1"/>
</dbReference>
<comment type="subunit">
    <text evidence="7">Consists of a catalytic RNA component (M1 or rnpB) and a protein subunit.</text>
</comment>
<gene>
    <name evidence="7 9" type="primary">rnpA</name>
    <name evidence="9" type="ORF">NYF23_00945</name>
</gene>
<dbReference type="InterPro" id="IPR000100">
    <property type="entry name" value="RNase_P"/>
</dbReference>
<evidence type="ECO:0000313" key="10">
    <source>
        <dbReference type="Proteomes" id="UP001059934"/>
    </source>
</evidence>
<comment type="catalytic activity">
    <reaction evidence="7">
        <text>Endonucleolytic cleavage of RNA, removing 5'-extranucleotides from tRNA precursor.</text>
        <dbReference type="EC" id="3.1.26.5"/>
    </reaction>
</comment>
<sequence length="124" mass="13798">MPGAAFGKNRRLLKSSDYTEVFDNNSVRVAHPNLLILSEPNGTDTSRLGLVIGKKNVATAVARNKIKRVVRETFRLTELPVAVDLVFLARKDLGKLSKTELATLTQQSWGRLIARLNKEINRDA</sequence>
<protein>
    <recommendedName>
        <fullName evidence="7 8">Ribonuclease P protein component</fullName>
        <shortName evidence="7">RNase P protein</shortName>
        <shortName evidence="7">RNaseP protein</shortName>
        <ecNumber evidence="7 8">3.1.26.5</ecNumber>
    </recommendedName>
    <alternativeName>
        <fullName evidence="7">Protein C5</fullName>
    </alternativeName>
</protein>
<keyword evidence="5 7" id="KW-0378">Hydrolase</keyword>
<evidence type="ECO:0000256" key="6">
    <source>
        <dbReference type="ARBA" id="ARBA00022884"/>
    </source>
</evidence>
<evidence type="ECO:0000313" key="9">
    <source>
        <dbReference type="EMBL" id="UVW35189.1"/>
    </source>
</evidence>
<dbReference type="PROSITE" id="PS00648">
    <property type="entry name" value="RIBONUCLEASE_P"/>
    <property type="match status" value="1"/>
</dbReference>
<name>A0ABY5TSR9_9GAMM</name>
<dbReference type="Gene3D" id="3.30.230.10">
    <property type="match status" value="1"/>
</dbReference>
<dbReference type="InterPro" id="IPR020539">
    <property type="entry name" value="RNase_P_CS"/>
</dbReference>
<dbReference type="EMBL" id="CP103416">
    <property type="protein sequence ID" value="UVW35189.1"/>
    <property type="molecule type" value="Genomic_DNA"/>
</dbReference>
<keyword evidence="2 7" id="KW-0819">tRNA processing</keyword>
<evidence type="ECO:0000256" key="1">
    <source>
        <dbReference type="ARBA" id="ARBA00002663"/>
    </source>
</evidence>
<dbReference type="PANTHER" id="PTHR33992">
    <property type="entry name" value="RIBONUCLEASE P PROTEIN COMPONENT"/>
    <property type="match status" value="1"/>
</dbReference>
<accession>A0ABY5TSR9</accession>